<dbReference type="Gene3D" id="3.40.710.10">
    <property type="entry name" value="DD-peptidase/beta-lactamase superfamily"/>
    <property type="match status" value="1"/>
</dbReference>
<dbReference type="Pfam" id="PF00144">
    <property type="entry name" value="Beta-lactamase"/>
    <property type="match status" value="1"/>
</dbReference>
<accession>A0ABU9BSS6</accession>
<name>A0ABU9BSS6_9BURK</name>
<evidence type="ECO:0000259" key="1">
    <source>
        <dbReference type="Pfam" id="PF00144"/>
    </source>
</evidence>
<evidence type="ECO:0000313" key="3">
    <source>
        <dbReference type="Proteomes" id="UP001371218"/>
    </source>
</evidence>
<comment type="caution">
    <text evidence="2">The sequence shown here is derived from an EMBL/GenBank/DDBJ whole genome shotgun (WGS) entry which is preliminary data.</text>
</comment>
<dbReference type="InterPro" id="IPR012338">
    <property type="entry name" value="Beta-lactam/transpept-like"/>
</dbReference>
<evidence type="ECO:0000313" key="2">
    <source>
        <dbReference type="EMBL" id="MEK8031907.1"/>
    </source>
</evidence>
<dbReference type="EMBL" id="JBBUTG010000007">
    <property type="protein sequence ID" value="MEK8031907.1"/>
    <property type="molecule type" value="Genomic_DNA"/>
</dbReference>
<sequence>MTCGWSRRGCLAALASAPWALRAAEPTDEDDWRSLIEEERQRQQVPGVAVAVVRGEQPVWQHGSGLAHLDHGVPVQPATIFQSGSLGKQFTAVAVLLLVQDGKLSLDDRLSRWWRVPAAWQRTTVRHLLTHTAGLAEDYPPALLNFQRDYSDSELLRLALRIPLVATPGARWQYSNVGFVLLGLLLNQVGGRFYGELLQERVFAPLGMRTARIIDDTAIVQHRAAGYRLDPQRPGLLRMHEWVSPSMNRTADGSVYVSIEDLAAWDAGVRRGALLRPDLWQQAFDRARLNDGRRADYGLGWFLDADGARRRRHHDGQWQGFTSWWGWYPDENLSVGVLMNLAEGDPQRLGERLVAAVTSSAARQALRPRQRSAPRQPASV</sequence>
<keyword evidence="2" id="KW-0378">Hydrolase</keyword>
<reference evidence="2 3" key="1">
    <citation type="submission" date="2024-04" db="EMBL/GenBank/DDBJ databases">
        <title>Novel species of the genus Ideonella isolated from streams.</title>
        <authorList>
            <person name="Lu H."/>
        </authorList>
    </citation>
    <scope>NUCLEOTIDE SEQUENCE [LARGE SCALE GENOMIC DNA]</scope>
    <source>
        <strain evidence="2 3">DXS29W</strain>
    </source>
</reference>
<gene>
    <name evidence="2" type="ORF">AACH06_13850</name>
</gene>
<dbReference type="GO" id="GO:0016787">
    <property type="term" value="F:hydrolase activity"/>
    <property type="evidence" value="ECO:0007669"/>
    <property type="project" value="UniProtKB-KW"/>
</dbReference>
<dbReference type="InterPro" id="IPR050491">
    <property type="entry name" value="AmpC-like"/>
</dbReference>
<feature type="domain" description="Beta-lactamase-related" evidence="1">
    <location>
        <begin position="33"/>
        <end position="353"/>
    </location>
</feature>
<keyword evidence="3" id="KW-1185">Reference proteome</keyword>
<protein>
    <submittedName>
        <fullName evidence="2">Serine hydrolase domain-containing protein</fullName>
        <ecNumber evidence="2">3.1.1.103</ecNumber>
    </submittedName>
</protein>
<organism evidence="2 3">
    <name type="scientific">Ideonella lacteola</name>
    <dbReference type="NCBI Taxonomy" id="2984193"/>
    <lineage>
        <taxon>Bacteria</taxon>
        <taxon>Pseudomonadati</taxon>
        <taxon>Pseudomonadota</taxon>
        <taxon>Betaproteobacteria</taxon>
        <taxon>Burkholderiales</taxon>
        <taxon>Sphaerotilaceae</taxon>
        <taxon>Ideonella</taxon>
    </lineage>
</organism>
<dbReference type="InterPro" id="IPR001466">
    <property type="entry name" value="Beta-lactam-related"/>
</dbReference>
<dbReference type="Proteomes" id="UP001371218">
    <property type="component" value="Unassembled WGS sequence"/>
</dbReference>
<dbReference type="PANTHER" id="PTHR46825:SF9">
    <property type="entry name" value="BETA-LACTAMASE-RELATED DOMAIN-CONTAINING PROTEIN"/>
    <property type="match status" value="1"/>
</dbReference>
<dbReference type="PANTHER" id="PTHR46825">
    <property type="entry name" value="D-ALANYL-D-ALANINE-CARBOXYPEPTIDASE/ENDOPEPTIDASE AMPH"/>
    <property type="match status" value="1"/>
</dbReference>
<dbReference type="RefSeq" id="WP_341426306.1">
    <property type="nucleotide sequence ID" value="NZ_JBBUTG010000007.1"/>
</dbReference>
<dbReference type="EC" id="3.1.1.103" evidence="2"/>
<proteinExistence type="predicted"/>
<dbReference type="SUPFAM" id="SSF56601">
    <property type="entry name" value="beta-lactamase/transpeptidase-like"/>
    <property type="match status" value="1"/>
</dbReference>